<evidence type="ECO:0000256" key="14">
    <source>
        <dbReference type="ARBA" id="ARBA00023224"/>
    </source>
</evidence>
<evidence type="ECO:0000256" key="5">
    <source>
        <dbReference type="ARBA" id="ARBA00022696"/>
    </source>
</evidence>
<dbReference type="GO" id="GO:0015057">
    <property type="term" value="F:thrombin-activated receptor activity"/>
    <property type="evidence" value="ECO:0007669"/>
    <property type="project" value="InterPro"/>
</dbReference>
<feature type="disulfide bond" evidence="16">
    <location>
        <begin position="100"/>
        <end position="179"/>
    </location>
</feature>
<evidence type="ECO:0000256" key="7">
    <source>
        <dbReference type="ARBA" id="ARBA00022989"/>
    </source>
</evidence>
<keyword evidence="6" id="KW-0732">Signal</keyword>
<dbReference type="Gene3D" id="1.20.1070.10">
    <property type="entry name" value="Rhodopsin 7-helix transmembrane proteins"/>
    <property type="match status" value="1"/>
</dbReference>
<feature type="region of interest" description="Disordered" evidence="17">
    <location>
        <begin position="320"/>
        <end position="344"/>
    </location>
</feature>
<dbReference type="PRINTS" id="PR00908">
    <property type="entry name" value="THROMBINR"/>
</dbReference>
<feature type="transmembrane region" description="Helical" evidence="18">
    <location>
        <begin position="28"/>
        <end position="51"/>
    </location>
</feature>
<dbReference type="InterPro" id="IPR000935">
    <property type="entry name" value="Thrmbn_rcpt"/>
</dbReference>
<dbReference type="InterPro" id="IPR000276">
    <property type="entry name" value="GPCR_Rhodpsn"/>
</dbReference>
<dbReference type="PRINTS" id="PR00237">
    <property type="entry name" value="GPCRRHODOPSN"/>
</dbReference>
<sequence length="344" mass="39412">MTNAMPINRTSSISDDTLEMITSPYLTVVLPVIYLLVFIISTPCNVISLWLLCFHTKCNNPMIIFAINLSLTDLLYSIFLPFQIIYHLKGNDWPFGNVMCSVSTAAFYGNMNCSILTSCAISLERYCGIVKPLRTKHWRTARKASIVCILIWMFVLTLHIPILSHDLTFPVNQLNITTCFDILPKTLFPQKIFGYLYFGAVFLFFFFLPLIIFIICYSSIIKTLISSQDIDTKQSKEKTLYLIVVLVLCFIACYLPNMFLQVLHMIYKYKGQSLYIYYKLTLGINSLNCCFDPFVYYFASREFRGKLQQKLCCKFNGPEEQTTSNLSDQASAPLTSHKTANKTS</sequence>
<evidence type="ECO:0000313" key="20">
    <source>
        <dbReference type="Ensembl" id="ENSLOCP00000021876.1"/>
    </source>
</evidence>
<reference evidence="21" key="1">
    <citation type="submission" date="2011-12" db="EMBL/GenBank/DDBJ databases">
        <title>The Draft Genome of Lepisosteus oculatus.</title>
        <authorList>
            <consortium name="The Broad Institute Genome Assembly &amp; Analysis Group"/>
            <consortium name="Computational R&amp;D Group"/>
            <consortium name="and Sequencing Platform"/>
            <person name="Di Palma F."/>
            <person name="Alfoldi J."/>
            <person name="Johnson J."/>
            <person name="Berlin A."/>
            <person name="Gnerre S."/>
            <person name="Jaffe D."/>
            <person name="MacCallum I."/>
            <person name="Young S."/>
            <person name="Walker B.J."/>
            <person name="Lander E.S."/>
            <person name="Lindblad-Toh K."/>
        </authorList>
    </citation>
    <scope>NUCLEOTIDE SEQUENCE [LARGE SCALE GENOMIC DNA]</scope>
</reference>
<feature type="transmembrane region" description="Helical" evidence="18">
    <location>
        <begin position="195"/>
        <end position="220"/>
    </location>
</feature>
<evidence type="ECO:0000256" key="9">
    <source>
        <dbReference type="ARBA" id="ARBA00023084"/>
    </source>
</evidence>
<evidence type="ECO:0000256" key="15">
    <source>
        <dbReference type="ARBA" id="ARBA00031780"/>
    </source>
</evidence>
<keyword evidence="13" id="KW-0325">Glycoprotein</keyword>
<dbReference type="Bgee" id="ENSLOCG00000017772">
    <property type="expression patterns" value="Expressed in bone element and 10 other cell types or tissues"/>
</dbReference>
<evidence type="ECO:0000256" key="3">
    <source>
        <dbReference type="ARBA" id="ARBA00022475"/>
    </source>
</evidence>
<keyword evidence="11 16" id="KW-1015">Disulfide bond</keyword>
<evidence type="ECO:0000256" key="18">
    <source>
        <dbReference type="SAM" id="Phobius"/>
    </source>
</evidence>
<dbReference type="Proteomes" id="UP000018468">
    <property type="component" value="Linkage group LG17"/>
</dbReference>
<keyword evidence="5" id="KW-0356">Hemostasis</keyword>
<organism evidence="20 21">
    <name type="scientific">Lepisosteus oculatus</name>
    <name type="common">Spotted gar</name>
    <dbReference type="NCBI Taxonomy" id="7918"/>
    <lineage>
        <taxon>Eukaryota</taxon>
        <taxon>Metazoa</taxon>
        <taxon>Chordata</taxon>
        <taxon>Craniata</taxon>
        <taxon>Vertebrata</taxon>
        <taxon>Euteleostomi</taxon>
        <taxon>Actinopterygii</taxon>
        <taxon>Neopterygii</taxon>
        <taxon>Holostei</taxon>
        <taxon>Semionotiformes</taxon>
        <taxon>Lepisosteidae</taxon>
        <taxon>Lepisosteus</taxon>
    </lineage>
</organism>
<dbReference type="InterPro" id="IPR003912">
    <property type="entry name" value="Protea_act_rcpt"/>
</dbReference>
<comment type="subcellular location">
    <subcellularLocation>
        <location evidence="1">Cell membrane</location>
        <topology evidence="1">Multi-pass membrane protein</topology>
    </subcellularLocation>
</comment>
<evidence type="ECO:0000256" key="17">
    <source>
        <dbReference type="SAM" id="MobiDB-lite"/>
    </source>
</evidence>
<dbReference type="InterPro" id="IPR017452">
    <property type="entry name" value="GPCR_Rhodpsn_7TM"/>
</dbReference>
<keyword evidence="12" id="KW-0675">Receptor</keyword>
<dbReference type="PANTHER" id="PTHR24232:SF82">
    <property type="entry name" value="P2Y PURINOCEPTOR 8-LIKE"/>
    <property type="match status" value="1"/>
</dbReference>
<dbReference type="FunFam" id="1.20.1070.10:FF:000040">
    <property type="entry name" value="Coagulation factor 2 (thrombin) receptor"/>
    <property type="match status" value="1"/>
</dbReference>
<reference evidence="20" key="2">
    <citation type="submission" date="2025-08" db="UniProtKB">
        <authorList>
            <consortium name="Ensembl"/>
        </authorList>
    </citation>
    <scope>IDENTIFICATION</scope>
</reference>
<dbReference type="GeneTree" id="ENSGT01050000244840"/>
<keyword evidence="9" id="KW-0094">Blood coagulation</keyword>
<dbReference type="PRINTS" id="PR01428">
    <property type="entry name" value="PROTEASEAR"/>
</dbReference>
<dbReference type="EMBL" id="AHAT01025055">
    <property type="status" value="NOT_ANNOTATED_CDS"/>
    <property type="molecule type" value="Genomic_DNA"/>
</dbReference>
<keyword evidence="14" id="KW-0807">Transducer</keyword>
<dbReference type="GO" id="GO:0004930">
    <property type="term" value="F:G protein-coupled receptor activity"/>
    <property type="evidence" value="ECO:0000318"/>
    <property type="project" value="GO_Central"/>
</dbReference>
<evidence type="ECO:0000256" key="2">
    <source>
        <dbReference type="ARBA" id="ARBA00019705"/>
    </source>
</evidence>
<proteinExistence type="predicted"/>
<evidence type="ECO:0000259" key="19">
    <source>
        <dbReference type="PROSITE" id="PS50262"/>
    </source>
</evidence>
<accession>W5NML7</accession>
<dbReference type="PROSITE" id="PS50262">
    <property type="entry name" value="G_PROTEIN_RECEP_F1_2"/>
    <property type="match status" value="1"/>
</dbReference>
<keyword evidence="4 18" id="KW-0812">Transmembrane</keyword>
<keyword evidence="7 18" id="KW-1133">Transmembrane helix</keyword>
<dbReference type="OMA" id="VLPKEMF"/>
<evidence type="ECO:0000256" key="13">
    <source>
        <dbReference type="ARBA" id="ARBA00023180"/>
    </source>
</evidence>
<evidence type="ECO:0000256" key="11">
    <source>
        <dbReference type="ARBA" id="ARBA00023157"/>
    </source>
</evidence>
<keyword evidence="3" id="KW-1003">Cell membrane</keyword>
<dbReference type="AlphaFoldDB" id="W5NML7"/>
<feature type="transmembrane region" description="Helical" evidence="18">
    <location>
        <begin position="240"/>
        <end position="263"/>
    </location>
</feature>
<feature type="transmembrane region" description="Helical" evidence="18">
    <location>
        <begin position="63"/>
        <end position="85"/>
    </location>
</feature>
<evidence type="ECO:0000256" key="12">
    <source>
        <dbReference type="ARBA" id="ARBA00023170"/>
    </source>
</evidence>
<reference evidence="20" key="3">
    <citation type="submission" date="2025-09" db="UniProtKB">
        <authorList>
            <consortium name="Ensembl"/>
        </authorList>
    </citation>
    <scope>IDENTIFICATION</scope>
</reference>
<evidence type="ECO:0000256" key="8">
    <source>
        <dbReference type="ARBA" id="ARBA00023040"/>
    </source>
</evidence>
<name>W5NML7_LEPOC</name>
<keyword evidence="21" id="KW-1185">Reference proteome</keyword>
<evidence type="ECO:0000256" key="16">
    <source>
        <dbReference type="PIRSR" id="PIRSR603912-52"/>
    </source>
</evidence>
<dbReference type="Pfam" id="PF00001">
    <property type="entry name" value="7tm_1"/>
    <property type="match status" value="1"/>
</dbReference>
<dbReference type="GO" id="GO:0007596">
    <property type="term" value="P:blood coagulation"/>
    <property type="evidence" value="ECO:0007669"/>
    <property type="project" value="UniProtKB-KW"/>
</dbReference>
<feature type="transmembrane region" description="Helical" evidence="18">
    <location>
        <begin position="144"/>
        <end position="164"/>
    </location>
</feature>
<evidence type="ECO:0000256" key="1">
    <source>
        <dbReference type="ARBA" id="ARBA00004651"/>
    </source>
</evidence>
<dbReference type="GO" id="GO:0007186">
    <property type="term" value="P:G protein-coupled receptor signaling pathway"/>
    <property type="evidence" value="ECO:0000318"/>
    <property type="project" value="GO_Central"/>
</dbReference>
<dbReference type="InParanoid" id="W5NML7"/>
<dbReference type="Ensembl" id="ENSLOCT00000021914.1">
    <property type="protein sequence ID" value="ENSLOCP00000021876.1"/>
    <property type="gene ID" value="ENSLOCG00000017772.1"/>
</dbReference>
<keyword evidence="10 18" id="KW-0472">Membrane</keyword>
<evidence type="ECO:0000256" key="6">
    <source>
        <dbReference type="ARBA" id="ARBA00022729"/>
    </source>
</evidence>
<dbReference type="PANTHER" id="PTHR24232">
    <property type="entry name" value="G-PROTEIN COUPLED RECEPTOR"/>
    <property type="match status" value="1"/>
</dbReference>
<feature type="domain" description="G-protein coupled receptors family 1 profile" evidence="19">
    <location>
        <begin position="44"/>
        <end position="296"/>
    </location>
</feature>
<feature type="transmembrane region" description="Helical" evidence="18">
    <location>
        <begin position="275"/>
        <end position="299"/>
    </location>
</feature>
<evidence type="ECO:0000256" key="10">
    <source>
        <dbReference type="ARBA" id="ARBA00023136"/>
    </source>
</evidence>
<protein>
    <recommendedName>
        <fullName evidence="2">Proteinase-activated receptor 1</fullName>
    </recommendedName>
    <alternativeName>
        <fullName evidence="15">Thrombin receptor</fullName>
    </alternativeName>
</protein>
<keyword evidence="8" id="KW-0297">G-protein coupled receptor</keyword>
<dbReference type="HOGENOM" id="CLU_009579_8_2_1"/>
<dbReference type="eggNOG" id="ENOG502QUWB">
    <property type="taxonomic scope" value="Eukaryota"/>
</dbReference>
<dbReference type="SUPFAM" id="SSF81321">
    <property type="entry name" value="Family A G protein-coupled receptor-like"/>
    <property type="match status" value="1"/>
</dbReference>
<evidence type="ECO:0000256" key="4">
    <source>
        <dbReference type="ARBA" id="ARBA00022692"/>
    </source>
</evidence>
<feature type="transmembrane region" description="Helical" evidence="18">
    <location>
        <begin position="105"/>
        <end position="123"/>
    </location>
</feature>
<evidence type="ECO:0000313" key="21">
    <source>
        <dbReference type="Proteomes" id="UP000018468"/>
    </source>
</evidence>
<dbReference type="GO" id="GO:0005886">
    <property type="term" value="C:plasma membrane"/>
    <property type="evidence" value="ECO:0000318"/>
    <property type="project" value="GO_Central"/>
</dbReference>